<sequence length="94" mass="10877">MAQWRNTPRISLHPRLFSCPVSSLSRLLSILAWRISAAIWRNRHRDETLHEPWLLIKSPLYNACMDDSSLADAAERWPCCWGSCKEGYYGVEGK</sequence>
<dbReference type="Proteomes" id="UP000184073">
    <property type="component" value="Unassembled WGS sequence"/>
</dbReference>
<gene>
    <name evidence="1" type="ORF">ASPVEDRAFT_633835</name>
</gene>
<dbReference type="AlphaFoldDB" id="A0A1L9PIS8"/>
<organism evidence="1 2">
    <name type="scientific">Aspergillus versicolor CBS 583.65</name>
    <dbReference type="NCBI Taxonomy" id="1036611"/>
    <lineage>
        <taxon>Eukaryota</taxon>
        <taxon>Fungi</taxon>
        <taxon>Dikarya</taxon>
        <taxon>Ascomycota</taxon>
        <taxon>Pezizomycotina</taxon>
        <taxon>Eurotiomycetes</taxon>
        <taxon>Eurotiomycetidae</taxon>
        <taxon>Eurotiales</taxon>
        <taxon>Aspergillaceae</taxon>
        <taxon>Aspergillus</taxon>
        <taxon>Aspergillus subgen. Nidulantes</taxon>
    </lineage>
</organism>
<evidence type="ECO:0000313" key="1">
    <source>
        <dbReference type="EMBL" id="OJJ01429.1"/>
    </source>
</evidence>
<evidence type="ECO:0000313" key="2">
    <source>
        <dbReference type="Proteomes" id="UP000184073"/>
    </source>
</evidence>
<accession>A0A1L9PIS8</accession>
<dbReference type="VEuPathDB" id="FungiDB:ASPVEDRAFT_633835"/>
<dbReference type="RefSeq" id="XP_040667191.1">
    <property type="nucleotide sequence ID" value="XM_040815674.1"/>
</dbReference>
<name>A0A1L9PIS8_ASPVE</name>
<dbReference type="GeneID" id="63731185"/>
<reference evidence="2" key="1">
    <citation type="journal article" date="2017" name="Genome Biol.">
        <title>Comparative genomics reveals high biological diversity and specific adaptations in the industrially and medically important fungal genus Aspergillus.</title>
        <authorList>
            <person name="de Vries R.P."/>
            <person name="Riley R."/>
            <person name="Wiebenga A."/>
            <person name="Aguilar-Osorio G."/>
            <person name="Amillis S."/>
            <person name="Uchima C.A."/>
            <person name="Anderluh G."/>
            <person name="Asadollahi M."/>
            <person name="Askin M."/>
            <person name="Barry K."/>
            <person name="Battaglia E."/>
            <person name="Bayram O."/>
            <person name="Benocci T."/>
            <person name="Braus-Stromeyer S.A."/>
            <person name="Caldana C."/>
            <person name="Canovas D."/>
            <person name="Cerqueira G.C."/>
            <person name="Chen F."/>
            <person name="Chen W."/>
            <person name="Choi C."/>
            <person name="Clum A."/>
            <person name="Dos Santos R.A."/>
            <person name="Damasio A.R."/>
            <person name="Diallinas G."/>
            <person name="Emri T."/>
            <person name="Fekete E."/>
            <person name="Flipphi M."/>
            <person name="Freyberg S."/>
            <person name="Gallo A."/>
            <person name="Gournas C."/>
            <person name="Habgood R."/>
            <person name="Hainaut M."/>
            <person name="Harispe M.L."/>
            <person name="Henrissat B."/>
            <person name="Hilden K.S."/>
            <person name="Hope R."/>
            <person name="Hossain A."/>
            <person name="Karabika E."/>
            <person name="Karaffa L."/>
            <person name="Karanyi Z."/>
            <person name="Krasevec N."/>
            <person name="Kuo A."/>
            <person name="Kusch H."/>
            <person name="LaButti K."/>
            <person name="Lagendijk E.L."/>
            <person name="Lapidus A."/>
            <person name="Levasseur A."/>
            <person name="Lindquist E."/>
            <person name="Lipzen A."/>
            <person name="Logrieco A.F."/>
            <person name="MacCabe A."/>
            <person name="Maekelae M.R."/>
            <person name="Malavazi I."/>
            <person name="Melin P."/>
            <person name="Meyer V."/>
            <person name="Mielnichuk N."/>
            <person name="Miskei M."/>
            <person name="Molnar A.P."/>
            <person name="Mule G."/>
            <person name="Ngan C.Y."/>
            <person name="Orejas M."/>
            <person name="Orosz E."/>
            <person name="Ouedraogo J.P."/>
            <person name="Overkamp K.M."/>
            <person name="Park H.-S."/>
            <person name="Perrone G."/>
            <person name="Piumi F."/>
            <person name="Punt P.J."/>
            <person name="Ram A.F."/>
            <person name="Ramon A."/>
            <person name="Rauscher S."/>
            <person name="Record E."/>
            <person name="Riano-Pachon D.M."/>
            <person name="Robert V."/>
            <person name="Roehrig J."/>
            <person name="Ruller R."/>
            <person name="Salamov A."/>
            <person name="Salih N.S."/>
            <person name="Samson R.A."/>
            <person name="Sandor E."/>
            <person name="Sanguinetti M."/>
            <person name="Schuetze T."/>
            <person name="Sepcic K."/>
            <person name="Shelest E."/>
            <person name="Sherlock G."/>
            <person name="Sophianopoulou V."/>
            <person name="Squina F.M."/>
            <person name="Sun H."/>
            <person name="Susca A."/>
            <person name="Todd R.B."/>
            <person name="Tsang A."/>
            <person name="Unkles S.E."/>
            <person name="van de Wiele N."/>
            <person name="van Rossen-Uffink D."/>
            <person name="Oliveira J.V."/>
            <person name="Vesth T.C."/>
            <person name="Visser J."/>
            <person name="Yu J.-H."/>
            <person name="Zhou M."/>
            <person name="Andersen M.R."/>
            <person name="Archer D.B."/>
            <person name="Baker S.E."/>
            <person name="Benoit I."/>
            <person name="Brakhage A.A."/>
            <person name="Braus G.H."/>
            <person name="Fischer R."/>
            <person name="Frisvad J.C."/>
            <person name="Goldman G.H."/>
            <person name="Houbraken J."/>
            <person name="Oakley B."/>
            <person name="Pocsi I."/>
            <person name="Scazzocchio C."/>
            <person name="Seiboth B."/>
            <person name="vanKuyk P.A."/>
            <person name="Wortman J."/>
            <person name="Dyer P.S."/>
            <person name="Grigoriev I.V."/>
        </authorList>
    </citation>
    <scope>NUCLEOTIDE SEQUENCE [LARGE SCALE GENOMIC DNA]</scope>
    <source>
        <strain evidence="2">CBS 583.65</strain>
    </source>
</reference>
<protein>
    <submittedName>
        <fullName evidence="1">Uncharacterized protein</fullName>
    </submittedName>
</protein>
<keyword evidence="2" id="KW-1185">Reference proteome</keyword>
<proteinExistence type="predicted"/>
<dbReference type="EMBL" id="KV878128">
    <property type="protein sequence ID" value="OJJ01429.1"/>
    <property type="molecule type" value="Genomic_DNA"/>
</dbReference>